<comment type="caution">
    <text evidence="1">The sequence shown here is derived from an EMBL/GenBank/DDBJ whole genome shotgun (WGS) entry which is preliminary data.</text>
</comment>
<protein>
    <submittedName>
        <fullName evidence="1">Uncharacterized protein</fullName>
    </submittedName>
</protein>
<dbReference type="EMBL" id="JAHUTI010042008">
    <property type="protein sequence ID" value="MED6246084.1"/>
    <property type="molecule type" value="Genomic_DNA"/>
</dbReference>
<name>A0ABU7B980_9TELE</name>
<evidence type="ECO:0000313" key="1">
    <source>
        <dbReference type="EMBL" id="MED6246084.1"/>
    </source>
</evidence>
<sequence>MMCHYLFNIVYMHIFCLPHICEHICFNAVIGLQHSPTSSAPPAPGWANQVINSRATFLPQSAPASAPANTYFLLSVFVMSPETLKFSTLCFSINHKNTFKRVCNCC</sequence>
<organism evidence="1 2">
    <name type="scientific">Ataeniobius toweri</name>
    <dbReference type="NCBI Taxonomy" id="208326"/>
    <lineage>
        <taxon>Eukaryota</taxon>
        <taxon>Metazoa</taxon>
        <taxon>Chordata</taxon>
        <taxon>Craniata</taxon>
        <taxon>Vertebrata</taxon>
        <taxon>Euteleostomi</taxon>
        <taxon>Actinopterygii</taxon>
        <taxon>Neopterygii</taxon>
        <taxon>Teleostei</taxon>
        <taxon>Neoteleostei</taxon>
        <taxon>Acanthomorphata</taxon>
        <taxon>Ovalentaria</taxon>
        <taxon>Atherinomorphae</taxon>
        <taxon>Cyprinodontiformes</taxon>
        <taxon>Goodeidae</taxon>
        <taxon>Ataeniobius</taxon>
    </lineage>
</organism>
<reference evidence="1 2" key="1">
    <citation type="submission" date="2021-07" db="EMBL/GenBank/DDBJ databases">
        <authorList>
            <person name="Palmer J.M."/>
        </authorList>
    </citation>
    <scope>NUCLEOTIDE SEQUENCE [LARGE SCALE GENOMIC DNA]</scope>
    <source>
        <strain evidence="1 2">AT_MEX2019</strain>
        <tissue evidence="1">Muscle</tissue>
    </source>
</reference>
<keyword evidence="2" id="KW-1185">Reference proteome</keyword>
<gene>
    <name evidence="1" type="ORF">ATANTOWER_012578</name>
</gene>
<accession>A0ABU7B980</accession>
<dbReference type="Proteomes" id="UP001345963">
    <property type="component" value="Unassembled WGS sequence"/>
</dbReference>
<proteinExistence type="predicted"/>
<evidence type="ECO:0000313" key="2">
    <source>
        <dbReference type="Proteomes" id="UP001345963"/>
    </source>
</evidence>